<evidence type="ECO:0000256" key="3">
    <source>
        <dbReference type="PIRSR" id="PIRSR637359-2"/>
    </source>
</evidence>
<accession>A0A183EY68</accession>
<proteinExistence type="predicted"/>
<organism evidence="6">
    <name type="scientific">Gongylonema pulchrum</name>
    <dbReference type="NCBI Taxonomy" id="637853"/>
    <lineage>
        <taxon>Eukaryota</taxon>
        <taxon>Metazoa</taxon>
        <taxon>Ecdysozoa</taxon>
        <taxon>Nematoda</taxon>
        <taxon>Chromadorea</taxon>
        <taxon>Rhabditida</taxon>
        <taxon>Spirurina</taxon>
        <taxon>Spiruromorpha</taxon>
        <taxon>Spiruroidea</taxon>
        <taxon>Gongylonematidae</taxon>
        <taxon>Gongylonema</taxon>
    </lineage>
</organism>
<evidence type="ECO:0000313" key="4">
    <source>
        <dbReference type="EMBL" id="VDN44839.1"/>
    </source>
</evidence>
<dbReference type="Gene3D" id="3.40.50.300">
    <property type="entry name" value="P-loop containing nucleotide triphosphate hydrolases"/>
    <property type="match status" value="2"/>
</dbReference>
<reference evidence="6" key="1">
    <citation type="submission" date="2016-06" db="UniProtKB">
        <authorList>
            <consortium name="WormBaseParasite"/>
        </authorList>
    </citation>
    <scope>IDENTIFICATION</scope>
</reference>
<evidence type="ECO:0000313" key="5">
    <source>
        <dbReference type="Proteomes" id="UP000271098"/>
    </source>
</evidence>
<dbReference type="WBParaSite" id="GPUH_0002593901-mRNA-1">
    <property type="protein sequence ID" value="GPUH_0002593901-mRNA-1"/>
    <property type="gene ID" value="GPUH_0002593901"/>
</dbReference>
<dbReference type="SUPFAM" id="SSF52540">
    <property type="entry name" value="P-loop containing nucleoside triphosphate hydrolases"/>
    <property type="match status" value="2"/>
</dbReference>
<protein>
    <submittedName>
        <fullName evidence="6">Sulfotransfer_1 domain-containing protein</fullName>
    </submittedName>
</protein>
<reference evidence="4 5" key="2">
    <citation type="submission" date="2018-11" db="EMBL/GenBank/DDBJ databases">
        <authorList>
            <consortium name="Pathogen Informatics"/>
        </authorList>
    </citation>
    <scope>NUCLEOTIDE SEQUENCE [LARGE SCALE GENOMIC DNA]</scope>
</reference>
<evidence type="ECO:0000256" key="2">
    <source>
        <dbReference type="PIRSR" id="PIRSR637359-1"/>
    </source>
</evidence>
<dbReference type="GO" id="GO:0008467">
    <property type="term" value="F:[heparan sulfate]-glucosamine 3-sulfotransferase activity"/>
    <property type="evidence" value="ECO:0007669"/>
    <property type="project" value="TreeGrafter"/>
</dbReference>
<name>A0A183EY68_9BILA</name>
<dbReference type="PANTHER" id="PTHR10605">
    <property type="entry name" value="HEPARAN SULFATE SULFOTRANSFERASE"/>
    <property type="match status" value="1"/>
</dbReference>
<keyword evidence="5" id="KW-1185">Reference proteome</keyword>
<feature type="active site" description="For sulfotransferase activity" evidence="2">
    <location>
        <position position="44"/>
    </location>
</feature>
<dbReference type="AlphaFoldDB" id="A0A183EY68"/>
<dbReference type="InterPro" id="IPR037359">
    <property type="entry name" value="NST/OST"/>
</dbReference>
<dbReference type="PANTHER" id="PTHR10605:SF65">
    <property type="entry name" value="GH20068P"/>
    <property type="match status" value="1"/>
</dbReference>
<keyword evidence="1" id="KW-0808">Transferase</keyword>
<gene>
    <name evidence="4" type="ORF">GPUH_LOCUS25908</name>
</gene>
<dbReference type="OrthoDB" id="411451at2759"/>
<dbReference type="Proteomes" id="UP000271098">
    <property type="component" value="Unassembled WGS sequence"/>
</dbReference>
<evidence type="ECO:0000256" key="1">
    <source>
        <dbReference type="ARBA" id="ARBA00022679"/>
    </source>
</evidence>
<dbReference type="InterPro" id="IPR027417">
    <property type="entry name" value="P-loop_NTPase"/>
</dbReference>
<dbReference type="EMBL" id="UYRT01107532">
    <property type="protein sequence ID" value="VDN44839.1"/>
    <property type="molecule type" value="Genomic_DNA"/>
</dbReference>
<evidence type="ECO:0000313" key="6">
    <source>
        <dbReference type="WBParaSite" id="GPUH_0002593901-mRNA-1"/>
    </source>
</evidence>
<sequence>KQNNIRTTKTEDFGIIFSHPLVSPSPARRRQKRLPQCLIIGVRKGGTRALLDALALQPYIRIARQEMHFFNDNETYAKGSEWYRQQMPYTYPEQCLIIGVRKGGTRALLDALALQPYIRIARQEMHFFNDNETYAKGSEWYRQQMPYTYPEQVSFSQMSTTSVSQYIFYDSIF</sequence>
<feature type="binding site" evidence="3">
    <location>
        <begin position="44"/>
        <end position="48"/>
    </location>
    <ligand>
        <name>3'-phosphoadenylyl sulfate</name>
        <dbReference type="ChEBI" id="CHEBI:58339"/>
    </ligand>
</feature>